<feature type="compositionally biased region" description="Acidic residues" evidence="1">
    <location>
        <begin position="59"/>
        <end position="79"/>
    </location>
</feature>
<evidence type="ECO:0000256" key="1">
    <source>
        <dbReference type="SAM" id="MobiDB-lite"/>
    </source>
</evidence>
<feature type="compositionally biased region" description="Gly residues" evidence="1">
    <location>
        <begin position="368"/>
        <end position="378"/>
    </location>
</feature>
<feature type="compositionally biased region" description="Basic and acidic residues" evidence="1">
    <location>
        <begin position="649"/>
        <end position="660"/>
    </location>
</feature>
<protein>
    <submittedName>
        <fullName evidence="2">Uncharacterized protein</fullName>
    </submittedName>
</protein>
<organism evidence="2 3">
    <name type="scientific">Favolaschia claudopus</name>
    <dbReference type="NCBI Taxonomy" id="2862362"/>
    <lineage>
        <taxon>Eukaryota</taxon>
        <taxon>Fungi</taxon>
        <taxon>Dikarya</taxon>
        <taxon>Basidiomycota</taxon>
        <taxon>Agaricomycotina</taxon>
        <taxon>Agaricomycetes</taxon>
        <taxon>Agaricomycetidae</taxon>
        <taxon>Agaricales</taxon>
        <taxon>Marasmiineae</taxon>
        <taxon>Mycenaceae</taxon>
        <taxon>Favolaschia</taxon>
    </lineage>
</organism>
<dbReference type="Proteomes" id="UP001362999">
    <property type="component" value="Unassembled WGS sequence"/>
</dbReference>
<accession>A0AAW0BTC7</accession>
<name>A0AAW0BTC7_9AGAR</name>
<feature type="region of interest" description="Disordered" evidence="1">
    <location>
        <begin position="366"/>
        <end position="409"/>
    </location>
</feature>
<feature type="compositionally biased region" description="Low complexity" evidence="1">
    <location>
        <begin position="1"/>
        <end position="23"/>
    </location>
</feature>
<dbReference type="AlphaFoldDB" id="A0AAW0BTC7"/>
<feature type="region of interest" description="Disordered" evidence="1">
    <location>
        <begin position="1"/>
        <end position="88"/>
    </location>
</feature>
<feature type="region of interest" description="Disordered" evidence="1">
    <location>
        <begin position="473"/>
        <end position="515"/>
    </location>
</feature>
<feature type="compositionally biased region" description="Basic residues" evidence="1">
    <location>
        <begin position="493"/>
        <end position="508"/>
    </location>
</feature>
<gene>
    <name evidence="2" type="ORF">R3P38DRAFT_3353840</name>
</gene>
<feature type="compositionally biased region" description="Basic residues" evidence="1">
    <location>
        <begin position="731"/>
        <end position="742"/>
    </location>
</feature>
<feature type="compositionally biased region" description="Low complexity" evidence="1">
    <location>
        <begin position="713"/>
        <end position="726"/>
    </location>
</feature>
<comment type="caution">
    <text evidence="2">The sequence shown here is derived from an EMBL/GenBank/DDBJ whole genome shotgun (WGS) entry which is preliminary data.</text>
</comment>
<reference evidence="2 3" key="1">
    <citation type="journal article" date="2024" name="J Genomics">
        <title>Draft genome sequencing and assembly of Favolaschia claudopus CIRM-BRFM 2984 isolated from oak limbs.</title>
        <authorList>
            <person name="Navarro D."/>
            <person name="Drula E."/>
            <person name="Chaduli D."/>
            <person name="Cazenave R."/>
            <person name="Ahrendt S."/>
            <person name="Wang J."/>
            <person name="Lipzen A."/>
            <person name="Daum C."/>
            <person name="Barry K."/>
            <person name="Grigoriev I.V."/>
            <person name="Favel A."/>
            <person name="Rosso M.N."/>
            <person name="Martin F."/>
        </authorList>
    </citation>
    <scope>NUCLEOTIDE SEQUENCE [LARGE SCALE GENOMIC DNA]</scope>
    <source>
        <strain evidence="2 3">CIRM-BRFM 2984</strain>
    </source>
</reference>
<feature type="compositionally biased region" description="Polar residues" evidence="1">
    <location>
        <begin position="674"/>
        <end position="684"/>
    </location>
</feature>
<evidence type="ECO:0000313" key="2">
    <source>
        <dbReference type="EMBL" id="KAK7030040.1"/>
    </source>
</evidence>
<feature type="region of interest" description="Disordered" evidence="1">
    <location>
        <begin position="628"/>
        <end position="689"/>
    </location>
</feature>
<evidence type="ECO:0000313" key="3">
    <source>
        <dbReference type="Proteomes" id="UP001362999"/>
    </source>
</evidence>
<keyword evidence="3" id="KW-1185">Reference proteome</keyword>
<feature type="region of interest" description="Disordered" evidence="1">
    <location>
        <begin position="425"/>
        <end position="447"/>
    </location>
</feature>
<feature type="compositionally biased region" description="Polar residues" evidence="1">
    <location>
        <begin position="37"/>
        <end position="49"/>
    </location>
</feature>
<dbReference type="EMBL" id="JAWWNJ010000026">
    <property type="protein sequence ID" value="KAK7030040.1"/>
    <property type="molecule type" value="Genomic_DNA"/>
</dbReference>
<sequence length="853" mass="91515">MPGDTSAAASSTSRPSASSASSTNILRQHGYHLLERTSLTTQSLPSPVTSYEEAGYHEEEAEDDEEDGEKAAPDDEAGDIDDHEHGPPRPGYKLSLPIVFALAPPIGNWLTGGYHLRDLVLLLLLIFYLHQLIEAPWSLYRSARPRRSFPASALHIAATKSQLRSLELLLLTLCVLTPILNVLLLRSLASFTSSSPSASGQTTTTTTPISWFSTMLFGLITAIRPLRELVTRVSTHEVTTLRAQLARLEKALAELTARDEALYAYVEDALTPLEKGVRRVKRREGKLKSNVKKQQEVIVSGSNPGTGGKGKGKGKSRMNTIFVPAAGVGGGGGIGHGAQEAAKSIIRSWFGSGEAASAPPLSPLQTNGFGGAGNGNANGKGEKSDAGFDTRGGGRRGTPNRSILPSFPPLAIRPTTNDTDTAPHHLPILTSPVPTPTIDKNEQRGTRGSSIWVHRSLPTMDVDVDAQPSPDVAISPTRWQGTGEAHSADYRQGRRRKRCIHPPRHPPTRHNPSIAYVPKPDFLPSRILLSHAPPSSASPSSAPSLLLPMPACFVRSESRVEYEVRLTATRGGGAAWSSSDSESVEGWSVELAGIRAGLGKEGGRNVMGLDAEWRRVAGRWSVGRNVTQAERKRLRPGSDDEEGGGEIGTARREEDGEREGQGQAAKGGDCRQSPPVSQLPTRLQSPRARMMGIVPSMSPAWSRSRGHMRPIGGARAGRMGRGLAKRTQWPPHRRGSKAQHRLRPLSRRLQATSVAASSPKVAGAAFSPSSLSPSHNPTIFFVDGRGRWVSLNSFVTTPTRVARLGVVVVAPSVLDWAVGKDTCLSDDADIAELSAEALPKPSEIQPTERKEFG</sequence>
<proteinExistence type="predicted"/>
<feature type="region of interest" description="Disordered" evidence="1">
    <location>
        <begin position="713"/>
        <end position="742"/>
    </location>
</feature>